<comment type="caution">
    <text evidence="2">The sequence shown here is derived from an EMBL/GenBank/DDBJ whole genome shotgun (WGS) entry which is preliminary data.</text>
</comment>
<accession>A0ABW5GN05</accession>
<feature type="compositionally biased region" description="Basic and acidic residues" evidence="1">
    <location>
        <begin position="262"/>
        <end position="276"/>
    </location>
</feature>
<organism evidence="2 3">
    <name type="scientific">Amycolatopsis samaneae</name>
    <dbReference type="NCBI Taxonomy" id="664691"/>
    <lineage>
        <taxon>Bacteria</taxon>
        <taxon>Bacillati</taxon>
        <taxon>Actinomycetota</taxon>
        <taxon>Actinomycetes</taxon>
        <taxon>Pseudonocardiales</taxon>
        <taxon>Pseudonocardiaceae</taxon>
        <taxon>Amycolatopsis</taxon>
    </lineage>
</organism>
<reference evidence="3" key="1">
    <citation type="journal article" date="2019" name="Int. J. Syst. Evol. Microbiol.">
        <title>The Global Catalogue of Microorganisms (GCM) 10K type strain sequencing project: providing services to taxonomists for standard genome sequencing and annotation.</title>
        <authorList>
            <consortium name="The Broad Institute Genomics Platform"/>
            <consortium name="The Broad Institute Genome Sequencing Center for Infectious Disease"/>
            <person name="Wu L."/>
            <person name="Ma J."/>
        </authorList>
    </citation>
    <scope>NUCLEOTIDE SEQUENCE [LARGE SCALE GENOMIC DNA]</scope>
    <source>
        <strain evidence="3">CGMCC 4.7643</strain>
    </source>
</reference>
<feature type="region of interest" description="Disordered" evidence="1">
    <location>
        <begin position="261"/>
        <end position="289"/>
    </location>
</feature>
<dbReference type="RefSeq" id="WP_345401435.1">
    <property type="nucleotide sequence ID" value="NZ_BAABHG010000012.1"/>
</dbReference>
<evidence type="ECO:0000256" key="1">
    <source>
        <dbReference type="SAM" id="MobiDB-lite"/>
    </source>
</evidence>
<protein>
    <submittedName>
        <fullName evidence="2">Uncharacterized protein</fullName>
    </submittedName>
</protein>
<dbReference type="Proteomes" id="UP001597419">
    <property type="component" value="Unassembled WGS sequence"/>
</dbReference>
<feature type="compositionally biased region" description="Basic residues" evidence="1">
    <location>
        <begin position="85"/>
        <end position="96"/>
    </location>
</feature>
<gene>
    <name evidence="2" type="ORF">ACFSYJ_26500</name>
</gene>
<evidence type="ECO:0000313" key="2">
    <source>
        <dbReference type="EMBL" id="MFD2462184.1"/>
    </source>
</evidence>
<evidence type="ECO:0000313" key="3">
    <source>
        <dbReference type="Proteomes" id="UP001597419"/>
    </source>
</evidence>
<sequence>MGQLGEVDQGDDRSARIGAMQVVGLGVLLEHRFLRLAQLDRAAEDITSGAVADALLGVPFPHRRCRRETRDATRVGHGTGERHGGRGARQRGHQQHGHRDDHPSAGEHGNLPRFPGLVAVHLGRRAVHGQRDEPRGGVELLPPQRQFVVPGLQPALDLGQRARRQIEIGRDLLRGGDDQQGVVFTRLVAHLVDQAEQFPATIVLGDPSQYDGDIGGTPPSAQPPAPSAVEHAKIAEKSMHQQQFDLFEVLVLATILRQPPGETEKARGMRGSHEPLFHQPSRFAAPEPT</sequence>
<keyword evidence="3" id="KW-1185">Reference proteome</keyword>
<proteinExistence type="predicted"/>
<feature type="region of interest" description="Disordered" evidence="1">
    <location>
        <begin position="67"/>
        <end position="114"/>
    </location>
</feature>
<feature type="compositionally biased region" description="Basic and acidic residues" evidence="1">
    <location>
        <begin position="68"/>
        <end position="84"/>
    </location>
</feature>
<dbReference type="EMBL" id="JBHUKU010000015">
    <property type="protein sequence ID" value="MFD2462184.1"/>
    <property type="molecule type" value="Genomic_DNA"/>
</dbReference>
<name>A0ABW5GN05_9PSEU</name>